<feature type="domain" description="RNA polymerase sigma-70" evidence="5">
    <location>
        <begin position="30"/>
        <end position="43"/>
    </location>
</feature>
<dbReference type="PANTHER" id="PTHR30385">
    <property type="entry name" value="SIGMA FACTOR F FLAGELLAR"/>
    <property type="match status" value="1"/>
</dbReference>
<evidence type="ECO:0000259" key="5">
    <source>
        <dbReference type="PROSITE" id="PS00715"/>
    </source>
</evidence>
<dbReference type="Pfam" id="PF08281">
    <property type="entry name" value="Sigma70_r4_2"/>
    <property type="match status" value="1"/>
</dbReference>
<sequence length="177" mass="20718">MIKAEEYIPLVSKVTGGIYKRLSFRYSYDDLFQVGCVGLMKAIKGFDESKGYKFTTYAYKIIKGNIYCFIRDDSWYVAKRNKDRLKESYAPDSLDRMVGEKDTPIIDLIEGNISECEDFDLTIALNKLPKSLKKIILMKYFYEFTWEEISKAINVSQSSLYRHKVKAFEILRKELMS</sequence>
<dbReference type="InterPro" id="IPR013249">
    <property type="entry name" value="RNA_pol_sigma70_r4_t2"/>
</dbReference>
<dbReference type="InterPro" id="IPR007627">
    <property type="entry name" value="RNA_pol_sigma70_r2"/>
</dbReference>
<evidence type="ECO:0000313" key="6">
    <source>
        <dbReference type="EMBL" id="AKA68502.1"/>
    </source>
</evidence>
<dbReference type="InterPro" id="IPR013325">
    <property type="entry name" value="RNA_pol_sigma_r2"/>
</dbReference>
<dbReference type="Proteomes" id="UP000033115">
    <property type="component" value="Chromosome"/>
</dbReference>
<evidence type="ECO:0000256" key="4">
    <source>
        <dbReference type="ARBA" id="ARBA00023163"/>
    </source>
</evidence>
<accession>A0A0E3JZP1</accession>
<dbReference type="InterPro" id="IPR000943">
    <property type="entry name" value="RNA_pol_sigma70"/>
</dbReference>
<dbReference type="GO" id="GO:0006352">
    <property type="term" value="P:DNA-templated transcription initiation"/>
    <property type="evidence" value="ECO:0007669"/>
    <property type="project" value="InterPro"/>
</dbReference>
<dbReference type="STRING" id="1548.CSCA_1377"/>
<dbReference type="RefSeq" id="WP_029159936.1">
    <property type="nucleotide sequence ID" value="NZ_CP009933.1"/>
</dbReference>
<dbReference type="EMBL" id="CP009933">
    <property type="protein sequence ID" value="AKA68502.1"/>
    <property type="molecule type" value="Genomic_DNA"/>
</dbReference>
<gene>
    <name evidence="6" type="ORF">CSCA_1377</name>
</gene>
<keyword evidence="7" id="KW-1185">Reference proteome</keyword>
<dbReference type="AlphaFoldDB" id="A0A0E3JZP1"/>
<dbReference type="InterPro" id="IPR013324">
    <property type="entry name" value="RNA_pol_sigma_r3/r4-like"/>
</dbReference>
<keyword evidence="4" id="KW-0804">Transcription</keyword>
<keyword evidence="1" id="KW-0805">Transcription regulation</keyword>
<proteinExistence type="predicted"/>
<name>A0A0E3JZP1_CLOSL</name>
<keyword evidence="3" id="KW-0238">DNA-binding</keyword>
<dbReference type="NCBIfam" id="TIGR02937">
    <property type="entry name" value="sigma70-ECF"/>
    <property type="match status" value="1"/>
</dbReference>
<evidence type="ECO:0000256" key="3">
    <source>
        <dbReference type="ARBA" id="ARBA00023125"/>
    </source>
</evidence>
<dbReference type="GO" id="GO:0003677">
    <property type="term" value="F:DNA binding"/>
    <property type="evidence" value="ECO:0007669"/>
    <property type="project" value="UniProtKB-KW"/>
</dbReference>
<dbReference type="SUPFAM" id="SSF88659">
    <property type="entry name" value="Sigma3 and sigma4 domains of RNA polymerase sigma factors"/>
    <property type="match status" value="1"/>
</dbReference>
<dbReference type="GO" id="GO:0016987">
    <property type="term" value="F:sigma factor activity"/>
    <property type="evidence" value="ECO:0007669"/>
    <property type="project" value="UniProtKB-KW"/>
</dbReference>
<dbReference type="InterPro" id="IPR014284">
    <property type="entry name" value="RNA_pol_sigma-70_dom"/>
</dbReference>
<dbReference type="Gene3D" id="1.10.1740.10">
    <property type="match status" value="1"/>
</dbReference>
<evidence type="ECO:0000256" key="2">
    <source>
        <dbReference type="ARBA" id="ARBA00023082"/>
    </source>
</evidence>
<dbReference type="HOGENOM" id="CLU_014793_8_5_9"/>
<dbReference type="SUPFAM" id="SSF88946">
    <property type="entry name" value="Sigma2 domain of RNA polymerase sigma factors"/>
    <property type="match status" value="1"/>
</dbReference>
<dbReference type="PROSITE" id="PS00715">
    <property type="entry name" value="SIGMA70_1"/>
    <property type="match status" value="1"/>
</dbReference>
<evidence type="ECO:0000313" key="7">
    <source>
        <dbReference type="Proteomes" id="UP000033115"/>
    </source>
</evidence>
<protein>
    <submittedName>
        <fullName evidence="6">RNA polymerase sigma factor</fullName>
    </submittedName>
</protein>
<dbReference type="KEGG" id="csq:CSCA_1377"/>
<evidence type="ECO:0000256" key="1">
    <source>
        <dbReference type="ARBA" id="ARBA00023015"/>
    </source>
</evidence>
<dbReference type="Gene3D" id="1.20.140.160">
    <property type="match status" value="1"/>
</dbReference>
<reference evidence="6 7" key="1">
    <citation type="journal article" date="2015" name="J. Biotechnol.">
        <title>Complete genome sequence of a malodorant-producing acetogen, Clostridium scatologenes ATCC 25775(T).</title>
        <authorList>
            <person name="Zhu Z."/>
            <person name="Guo T."/>
            <person name="Zheng H."/>
            <person name="Song T."/>
            <person name="Ouyang P."/>
            <person name="Xie J."/>
        </authorList>
    </citation>
    <scope>NUCLEOTIDE SEQUENCE [LARGE SCALE GENOMIC DNA]</scope>
    <source>
        <strain evidence="6 7">ATCC 25775</strain>
    </source>
</reference>
<organism evidence="6 7">
    <name type="scientific">Clostridium scatologenes</name>
    <dbReference type="NCBI Taxonomy" id="1548"/>
    <lineage>
        <taxon>Bacteria</taxon>
        <taxon>Bacillati</taxon>
        <taxon>Bacillota</taxon>
        <taxon>Clostridia</taxon>
        <taxon>Eubacteriales</taxon>
        <taxon>Clostridiaceae</taxon>
        <taxon>Clostridium</taxon>
    </lineage>
</organism>
<dbReference type="Pfam" id="PF04542">
    <property type="entry name" value="Sigma70_r2"/>
    <property type="match status" value="1"/>
</dbReference>
<keyword evidence="2" id="KW-0731">Sigma factor</keyword>
<dbReference type="PRINTS" id="PR00046">
    <property type="entry name" value="SIGMA70FCT"/>
</dbReference>